<dbReference type="Gene3D" id="1.10.238.10">
    <property type="entry name" value="EF-hand"/>
    <property type="match status" value="1"/>
</dbReference>
<dbReference type="AlphaFoldDB" id="A0A9X9Q2G9"/>
<accession>A0A9X9Q2G9</accession>
<dbReference type="Proteomes" id="UP000269945">
    <property type="component" value="Unassembled WGS sequence"/>
</dbReference>
<gene>
    <name evidence="1" type="ORF">BN2614_LOCUS1</name>
</gene>
<dbReference type="InterPro" id="IPR011992">
    <property type="entry name" value="EF-hand-dom_pair"/>
</dbReference>
<comment type="caution">
    <text evidence="1">The sequence shown here is derived from an EMBL/GenBank/DDBJ whole genome shotgun (WGS) entry which is preliminary data.</text>
</comment>
<organism evidence="1 2">
    <name type="scientific">Gulo gulo</name>
    <name type="common">Wolverine</name>
    <name type="synonym">Gluton</name>
    <dbReference type="NCBI Taxonomy" id="48420"/>
    <lineage>
        <taxon>Eukaryota</taxon>
        <taxon>Metazoa</taxon>
        <taxon>Chordata</taxon>
        <taxon>Craniata</taxon>
        <taxon>Vertebrata</taxon>
        <taxon>Euteleostomi</taxon>
        <taxon>Mammalia</taxon>
        <taxon>Eutheria</taxon>
        <taxon>Laurasiatheria</taxon>
        <taxon>Carnivora</taxon>
        <taxon>Caniformia</taxon>
        <taxon>Musteloidea</taxon>
        <taxon>Mustelidae</taxon>
        <taxon>Guloninae</taxon>
        <taxon>Gulo</taxon>
    </lineage>
</organism>
<dbReference type="EMBL" id="CYRY02022506">
    <property type="protein sequence ID" value="VCW97657.1"/>
    <property type="molecule type" value="Genomic_DNA"/>
</dbReference>
<evidence type="ECO:0000313" key="1">
    <source>
        <dbReference type="EMBL" id="VCW97657.1"/>
    </source>
</evidence>
<name>A0A9X9Q2G9_GULGU</name>
<dbReference type="SUPFAM" id="SSF47473">
    <property type="entry name" value="EF-hand"/>
    <property type="match status" value="1"/>
</dbReference>
<evidence type="ECO:0000313" key="2">
    <source>
        <dbReference type="Proteomes" id="UP000269945"/>
    </source>
</evidence>
<proteinExistence type="predicted"/>
<sequence>MNTELFVFTKNQRDPHVLDSMMNKLDLNSGEQMDFQEFLNLTGGMAIAYHDSFMISVYFQK</sequence>
<reference evidence="1 2" key="1">
    <citation type="submission" date="2018-10" db="EMBL/GenBank/DDBJ databases">
        <authorList>
            <person name="Ekblom R."/>
            <person name="Jareborg N."/>
        </authorList>
    </citation>
    <scope>NUCLEOTIDE SEQUENCE [LARGE SCALE GENOMIC DNA]</scope>
    <source>
        <tissue evidence="1">Muscle</tissue>
    </source>
</reference>
<evidence type="ECO:0008006" key="3">
    <source>
        <dbReference type="Google" id="ProtNLM"/>
    </source>
</evidence>
<protein>
    <recommendedName>
        <fullName evidence="3">EF-hand domain-containing protein</fullName>
    </recommendedName>
</protein>
<keyword evidence="2" id="KW-1185">Reference proteome</keyword>